<dbReference type="AlphaFoldDB" id="A0A223I1S2"/>
<name>A0A223I1S2_THETR</name>
<evidence type="ECO:0000313" key="1">
    <source>
        <dbReference type="EMBL" id="AST58683.1"/>
    </source>
</evidence>
<evidence type="ECO:0000313" key="2">
    <source>
        <dbReference type="Proteomes" id="UP000214975"/>
    </source>
</evidence>
<sequence length="42" mass="4883">MPDTKIDTTQRTGQVLITGKDEDEVLRRIKDVLNYFTDLTKN</sequence>
<proteinExistence type="predicted"/>
<dbReference type="Proteomes" id="UP000214975">
    <property type="component" value="Chromosome"/>
</dbReference>
<dbReference type="EMBL" id="CP016893">
    <property type="protein sequence ID" value="AST58683.1"/>
    <property type="molecule type" value="Genomic_DNA"/>
</dbReference>
<dbReference type="RefSeq" id="WP_257789819.1">
    <property type="nucleotide sequence ID" value="NZ_CP016893.1"/>
</dbReference>
<protein>
    <submittedName>
        <fullName evidence="1">Biotin carboxylase</fullName>
    </submittedName>
</protein>
<gene>
    <name evidence="1" type="ORF">Thert_02872</name>
</gene>
<reference evidence="1 2" key="1">
    <citation type="submission" date="2016-08" db="EMBL/GenBank/DDBJ databases">
        <title>A novel genetic cassette of butanologenic Thermoanaerobacterium thermosaccharolyticum that directly convert cellulose to butanol.</title>
        <authorList>
            <person name="Li T."/>
            <person name="He J."/>
        </authorList>
    </citation>
    <scope>NUCLEOTIDE SEQUENCE [LARGE SCALE GENOMIC DNA]</scope>
    <source>
        <strain evidence="1 2">TG57</strain>
    </source>
</reference>
<accession>A0A223I1S2</accession>
<organism evidence="1 2">
    <name type="scientific">Thermoanaerobacterium thermosaccharolyticum</name>
    <name type="common">Clostridium thermosaccharolyticum</name>
    <dbReference type="NCBI Taxonomy" id="1517"/>
    <lineage>
        <taxon>Bacteria</taxon>
        <taxon>Bacillati</taxon>
        <taxon>Bacillota</taxon>
        <taxon>Clostridia</taxon>
        <taxon>Thermoanaerobacterales</taxon>
        <taxon>Thermoanaerobacteraceae</taxon>
        <taxon>Thermoanaerobacterium</taxon>
    </lineage>
</organism>